<dbReference type="AlphaFoldDB" id="A0AAE0T2U1"/>
<protein>
    <submittedName>
        <fullName evidence="2">Uncharacterized protein</fullName>
    </submittedName>
</protein>
<dbReference type="Proteomes" id="UP001195483">
    <property type="component" value="Unassembled WGS sequence"/>
</dbReference>
<evidence type="ECO:0000313" key="2">
    <source>
        <dbReference type="EMBL" id="KAK3602767.1"/>
    </source>
</evidence>
<reference evidence="2" key="1">
    <citation type="journal article" date="2021" name="Genome Biol. Evol.">
        <title>A High-Quality Reference Genome for a Parasitic Bivalve with Doubly Uniparental Inheritance (Bivalvia: Unionida).</title>
        <authorList>
            <person name="Smith C.H."/>
        </authorList>
    </citation>
    <scope>NUCLEOTIDE SEQUENCE</scope>
    <source>
        <strain evidence="2">CHS0354</strain>
    </source>
</reference>
<evidence type="ECO:0000313" key="3">
    <source>
        <dbReference type="Proteomes" id="UP001195483"/>
    </source>
</evidence>
<feature type="compositionally biased region" description="Polar residues" evidence="1">
    <location>
        <begin position="1"/>
        <end position="15"/>
    </location>
</feature>
<reference evidence="2" key="3">
    <citation type="submission" date="2023-05" db="EMBL/GenBank/DDBJ databases">
        <authorList>
            <person name="Smith C.H."/>
        </authorList>
    </citation>
    <scope>NUCLEOTIDE SEQUENCE</scope>
    <source>
        <strain evidence="2">CHS0354</strain>
        <tissue evidence="2">Mantle</tissue>
    </source>
</reference>
<comment type="caution">
    <text evidence="2">The sequence shown here is derived from an EMBL/GenBank/DDBJ whole genome shotgun (WGS) entry which is preliminary data.</text>
</comment>
<accession>A0AAE0T2U1</accession>
<dbReference type="EMBL" id="JAEAOA010001682">
    <property type="protein sequence ID" value="KAK3602767.1"/>
    <property type="molecule type" value="Genomic_DNA"/>
</dbReference>
<evidence type="ECO:0000256" key="1">
    <source>
        <dbReference type="SAM" id="MobiDB-lite"/>
    </source>
</evidence>
<feature type="compositionally biased region" description="Basic and acidic residues" evidence="1">
    <location>
        <begin position="22"/>
        <end position="36"/>
    </location>
</feature>
<name>A0AAE0T2U1_9BIVA</name>
<gene>
    <name evidence="2" type="ORF">CHS0354_027765</name>
</gene>
<feature type="compositionally biased region" description="Polar residues" evidence="1">
    <location>
        <begin position="39"/>
        <end position="81"/>
    </location>
</feature>
<keyword evidence="3" id="KW-1185">Reference proteome</keyword>
<feature type="region of interest" description="Disordered" evidence="1">
    <location>
        <begin position="1"/>
        <end position="102"/>
    </location>
</feature>
<organism evidence="2 3">
    <name type="scientific">Potamilus streckersoni</name>
    <dbReference type="NCBI Taxonomy" id="2493646"/>
    <lineage>
        <taxon>Eukaryota</taxon>
        <taxon>Metazoa</taxon>
        <taxon>Spiralia</taxon>
        <taxon>Lophotrochozoa</taxon>
        <taxon>Mollusca</taxon>
        <taxon>Bivalvia</taxon>
        <taxon>Autobranchia</taxon>
        <taxon>Heteroconchia</taxon>
        <taxon>Palaeoheterodonta</taxon>
        <taxon>Unionida</taxon>
        <taxon>Unionoidea</taxon>
        <taxon>Unionidae</taxon>
        <taxon>Ambleminae</taxon>
        <taxon>Lampsilini</taxon>
        <taxon>Potamilus</taxon>
    </lineage>
</organism>
<reference evidence="2" key="2">
    <citation type="journal article" date="2021" name="Genome Biol. Evol.">
        <title>Developing a high-quality reference genome for a parasitic bivalve with doubly uniparental inheritance (Bivalvia: Unionida).</title>
        <authorList>
            <person name="Smith C.H."/>
        </authorList>
    </citation>
    <scope>NUCLEOTIDE SEQUENCE</scope>
    <source>
        <strain evidence="2">CHS0354</strain>
        <tissue evidence="2">Mantle</tissue>
    </source>
</reference>
<feature type="compositionally biased region" description="Basic residues" evidence="1">
    <location>
        <begin position="82"/>
        <end position="91"/>
    </location>
</feature>
<proteinExistence type="predicted"/>
<sequence length="123" mass="13863">MGSVASTTGSKSKTFQKAPPTEQHEEADQKYIKEETEVGISTASEETNVKTPRSQVRSSSKTPRSSELEQTPRLSKIQTPRSRIRSRSKTPKHSEFENEDGENLILEGNWEVEKGNDEACYFE</sequence>